<reference evidence="1 2" key="1">
    <citation type="submission" date="2024-06" db="EMBL/GenBank/DDBJ databases">
        <title>Alcaligenes phenolicus JC896.</title>
        <authorList>
            <person name="Venkata Ramana C."/>
            <person name="Sasikala C."/>
            <person name="Mahima D."/>
        </authorList>
    </citation>
    <scope>NUCLEOTIDE SEQUENCE [LARGE SCALE GENOMIC DNA]</scope>
    <source>
        <strain evidence="1 2">JC896</strain>
    </source>
</reference>
<dbReference type="Proteomes" id="UP001437419">
    <property type="component" value="Unassembled WGS sequence"/>
</dbReference>
<sequence length="33" mass="3852">MKIKYIRFDAVIQGNSKQDAGIKKASLMSWLFY</sequence>
<evidence type="ECO:0000313" key="1">
    <source>
        <dbReference type="EMBL" id="MES5324706.1"/>
    </source>
</evidence>
<keyword evidence="2" id="KW-1185">Reference proteome</keyword>
<dbReference type="NCBIfam" id="TIGR03807">
    <property type="entry name" value="RR_fam_repeat"/>
    <property type="match status" value="1"/>
</dbReference>
<proteinExistence type="predicted"/>
<gene>
    <name evidence="1" type="ORF">ABU900_09890</name>
</gene>
<organism evidence="1 2">
    <name type="scientific">Alcaligenes phenolicus</name>
    <dbReference type="NCBI Taxonomy" id="232846"/>
    <lineage>
        <taxon>Bacteria</taxon>
        <taxon>Pseudomonadati</taxon>
        <taxon>Pseudomonadota</taxon>
        <taxon>Betaproteobacteria</taxon>
        <taxon>Burkholderiales</taxon>
        <taxon>Alcaligenaceae</taxon>
        <taxon>Alcaligenes</taxon>
    </lineage>
</organism>
<dbReference type="EMBL" id="JBEUDR010000002">
    <property type="protein sequence ID" value="MES5324706.1"/>
    <property type="molecule type" value="Genomic_DNA"/>
</dbReference>
<protein>
    <submittedName>
        <fullName evidence="1">Uncharacterized protein</fullName>
    </submittedName>
</protein>
<evidence type="ECO:0000313" key="2">
    <source>
        <dbReference type="Proteomes" id="UP001437419"/>
    </source>
</evidence>
<accession>A0ABV2BIJ0</accession>
<dbReference type="InterPro" id="IPR022444">
    <property type="entry name" value="Cofactor-bd_rpt"/>
</dbReference>
<comment type="caution">
    <text evidence="1">The sequence shown here is derived from an EMBL/GenBank/DDBJ whole genome shotgun (WGS) entry which is preliminary data.</text>
</comment>
<name>A0ABV2BIJ0_9BURK</name>